<keyword evidence="2" id="KW-1185">Reference proteome</keyword>
<dbReference type="Proteomes" id="UP000502533">
    <property type="component" value="Chromosome"/>
</dbReference>
<dbReference type="AlphaFoldDB" id="A0A181CDZ9"/>
<evidence type="ECO:0000313" key="2">
    <source>
        <dbReference type="Proteomes" id="UP000502533"/>
    </source>
</evidence>
<dbReference type="RefSeq" id="WP_034931719.1">
    <property type="nucleotide sequence ID" value="NZ_CALMTF010000109.1"/>
</dbReference>
<protein>
    <submittedName>
        <fullName evidence="1">Uncharacterized protein</fullName>
    </submittedName>
</protein>
<proteinExistence type="predicted"/>
<dbReference type="GeneID" id="85023198"/>
<dbReference type="KEGG" id="kre:GWK63_13590"/>
<accession>A0A181CDZ9</accession>
<evidence type="ECO:0000313" key="1">
    <source>
        <dbReference type="EMBL" id="QIP36376.1"/>
    </source>
</evidence>
<name>A0A181CDZ9_9PROT</name>
<gene>
    <name evidence="1" type="ORF">GWK63_13590</name>
</gene>
<organism evidence="1 2">
    <name type="scientific">Komagataeibacter rhaeticus</name>
    <dbReference type="NCBI Taxonomy" id="215221"/>
    <lineage>
        <taxon>Bacteria</taxon>
        <taxon>Pseudomonadati</taxon>
        <taxon>Pseudomonadota</taxon>
        <taxon>Alphaproteobacteria</taxon>
        <taxon>Acetobacterales</taxon>
        <taxon>Acetobacteraceae</taxon>
        <taxon>Komagataeibacter</taxon>
    </lineage>
</organism>
<reference evidence="1 2" key="1">
    <citation type="submission" date="2020-03" db="EMBL/GenBank/DDBJ databases">
        <title>Isolation of cellulose-producing strains, genome characterization and application of the synthesized cellulose films as an economical and sustainable material for piezoelectric sensor construction.</title>
        <authorList>
            <person name="Mangayil R.K."/>
        </authorList>
    </citation>
    <scope>NUCLEOTIDE SEQUENCE [LARGE SCALE GENOMIC DNA]</scope>
    <source>
        <strain evidence="1 2">ENS 9a1a</strain>
    </source>
</reference>
<dbReference type="EMBL" id="CP050139">
    <property type="protein sequence ID" value="QIP36376.1"/>
    <property type="molecule type" value="Genomic_DNA"/>
</dbReference>
<sequence>MTRMLTPALPATRSPFTHHTLARVKTLMREMWIVPMVVMGSLLCGSGFTLLSRLLGHAG</sequence>